<dbReference type="CDD" id="cd16295">
    <property type="entry name" value="TTHA0252-CPSF-like_MBL-fold"/>
    <property type="match status" value="1"/>
</dbReference>
<dbReference type="AlphaFoldDB" id="A0A1Z3LZ64"/>
<dbReference type="InterPro" id="IPR022712">
    <property type="entry name" value="Beta_Casp"/>
</dbReference>
<dbReference type="InterPro" id="IPR011108">
    <property type="entry name" value="RMMBL"/>
</dbReference>
<dbReference type="GO" id="GO:0004521">
    <property type="term" value="F:RNA endonuclease activity"/>
    <property type="evidence" value="ECO:0007669"/>
    <property type="project" value="TreeGrafter"/>
</dbReference>
<evidence type="ECO:0000259" key="3">
    <source>
        <dbReference type="SMART" id="SM00849"/>
    </source>
</evidence>
<dbReference type="Proteomes" id="UP000197024">
    <property type="component" value="Chromosome"/>
</dbReference>
<evidence type="ECO:0000256" key="2">
    <source>
        <dbReference type="SAM" id="MobiDB-lite"/>
    </source>
</evidence>
<evidence type="ECO:0000259" key="4">
    <source>
        <dbReference type="SMART" id="SM01027"/>
    </source>
</evidence>
<dbReference type="Pfam" id="PF00753">
    <property type="entry name" value="Lactamase_B"/>
    <property type="match status" value="1"/>
</dbReference>
<dbReference type="PANTHER" id="PTHR11203">
    <property type="entry name" value="CLEAVAGE AND POLYADENYLATION SPECIFICITY FACTOR FAMILY MEMBER"/>
    <property type="match status" value="1"/>
</dbReference>
<evidence type="ECO:0000313" key="5">
    <source>
        <dbReference type="EMBL" id="ASD27493.1"/>
    </source>
</evidence>
<dbReference type="GO" id="GO:0016787">
    <property type="term" value="F:hydrolase activity"/>
    <property type="evidence" value="ECO:0007669"/>
    <property type="project" value="UniProtKB-KW"/>
</dbReference>
<feature type="region of interest" description="Disordered" evidence="2">
    <location>
        <begin position="524"/>
        <end position="544"/>
    </location>
</feature>
<dbReference type="InterPro" id="IPR036866">
    <property type="entry name" value="RibonucZ/Hydroxyglut_hydro"/>
</dbReference>
<reference evidence="5 6" key="1">
    <citation type="submission" date="2017-06" db="EMBL/GenBank/DDBJ databases">
        <title>Biodegradation of gentamicin by bacterial consortia AMQD4 in synthetic medium and raw gentamicin sewage.</title>
        <authorList>
            <person name="Chang H."/>
            <person name="Feng Y."/>
            <person name="Li Z."/>
            <person name="Xue J."/>
            <person name="Cheng D."/>
        </authorList>
    </citation>
    <scope>NUCLEOTIDE SEQUENCE [LARGE SCALE GENOMIC DNA]</scope>
    <source>
        <strain evidence="5 6">BZC3</strain>
    </source>
</reference>
<accession>A0A1Z3LZ64</accession>
<evidence type="ECO:0000256" key="1">
    <source>
        <dbReference type="ARBA" id="ARBA00022801"/>
    </source>
</evidence>
<name>A0A1Z3LZ64_BREDI</name>
<dbReference type="InterPro" id="IPR050698">
    <property type="entry name" value="MBL"/>
</dbReference>
<dbReference type="PANTHER" id="PTHR11203:SF37">
    <property type="entry name" value="INTEGRATOR COMPLEX SUBUNIT 11"/>
    <property type="match status" value="1"/>
</dbReference>
<evidence type="ECO:0000313" key="6">
    <source>
        <dbReference type="Proteomes" id="UP000197024"/>
    </source>
</evidence>
<protein>
    <submittedName>
        <fullName evidence="5">MBL fold metallo-hydrolase</fullName>
    </submittedName>
</protein>
<gene>
    <name evidence="5" type="ORF">CD943_11690</name>
</gene>
<dbReference type="SMART" id="SM00849">
    <property type="entry name" value="Lactamase_B"/>
    <property type="match status" value="1"/>
</dbReference>
<dbReference type="EMBL" id="CP021995">
    <property type="protein sequence ID" value="ASD27493.1"/>
    <property type="molecule type" value="Genomic_DNA"/>
</dbReference>
<dbReference type="Gene3D" id="3.40.50.10890">
    <property type="match status" value="1"/>
</dbReference>
<dbReference type="SMART" id="SM01027">
    <property type="entry name" value="Beta-Casp"/>
    <property type="match status" value="1"/>
</dbReference>
<keyword evidence="1 5" id="KW-0378">Hydrolase</keyword>
<organism evidence="5 6">
    <name type="scientific">Brevundimonas diminuta</name>
    <name type="common">Pseudomonas diminuta</name>
    <dbReference type="NCBI Taxonomy" id="293"/>
    <lineage>
        <taxon>Bacteria</taxon>
        <taxon>Pseudomonadati</taxon>
        <taxon>Pseudomonadota</taxon>
        <taxon>Alphaproteobacteria</taxon>
        <taxon>Caulobacterales</taxon>
        <taxon>Caulobacteraceae</taxon>
        <taxon>Brevundimonas</taxon>
    </lineage>
</organism>
<feature type="domain" description="Beta-Casp" evidence="4">
    <location>
        <begin position="257"/>
        <end position="378"/>
    </location>
</feature>
<proteinExistence type="predicted"/>
<feature type="domain" description="Metallo-beta-lactamase" evidence="3">
    <location>
        <begin position="15"/>
        <end position="235"/>
    </location>
</feature>
<dbReference type="Pfam" id="PF10996">
    <property type="entry name" value="Beta-Casp"/>
    <property type="match status" value="1"/>
</dbReference>
<dbReference type="InterPro" id="IPR001279">
    <property type="entry name" value="Metallo-B-lactamas"/>
</dbReference>
<dbReference type="Gene3D" id="3.60.15.10">
    <property type="entry name" value="Ribonuclease Z/Hydroxyacylglutathione hydrolase-like"/>
    <property type="match status" value="1"/>
</dbReference>
<reference evidence="5 6" key="2">
    <citation type="submission" date="2017-06" db="EMBL/GenBank/DDBJ databases">
        <authorList>
            <person name="Kim H.J."/>
            <person name="Triplett B.A."/>
        </authorList>
    </citation>
    <scope>NUCLEOTIDE SEQUENCE [LARGE SCALE GENOMIC DNA]</scope>
    <source>
        <strain evidence="5 6">BZC3</strain>
    </source>
</reference>
<dbReference type="RefSeq" id="WP_088411133.1">
    <property type="nucleotide sequence ID" value="NZ_CP021995.1"/>
</dbReference>
<dbReference type="Pfam" id="PF07521">
    <property type="entry name" value="RMMBL"/>
    <property type="match status" value="1"/>
</dbReference>
<dbReference type="SUPFAM" id="SSF56281">
    <property type="entry name" value="Metallo-hydrolase/oxidoreductase"/>
    <property type="match status" value="1"/>
</dbReference>
<sequence length="544" mass="59220">MSVNLAFHGAAECVTGSCMLVESGGARFLVDCGMFQGSKSLKALNYEPLPFEADSIDAVLLTHAHIDHSGLLPKLVRAGYRGPIYATRATRDLCEVMLADAAEIQEGDVAHLNRRNQRRGIRGVEPIYTTADVAPPLRLFQTVKFGEMIDPLPGIQARWWPAGHLLGAASIEVVLHEDKGPVRLLFSGDLGSGHQPLLPTPDGPVGVDHVILESTYGDRVREAVTPERRRALLAKEMHDAKAAGGPLLMPSFAVGRAQELILDLLAVMRDEPELATEIFLDSPLAIEATDVFLRRGWNAEAEENPYLELRGATRLHYLMRPQESDGLERLRDWHIILAGSGMCDAGRIRRHLKRLLWRRETTVLITGFQAVGTLGRVLLEGRRLVRIQGDDVRVNARIREIDAYSAHADADGLVQWLKGRMPVTGKVFLTHGEPDARSGLASRLMRAGLEAEAIVTPMLDSAFALTATEAQPLGAVGRLRPGAASRPDWRNGRAALLGDINEALQGAPDDEAREALLARLRDALEAPPHLDGPRAPATTLVPGG</sequence>
<dbReference type="STRING" id="293.GCA_000988015_00261"/>